<dbReference type="Proteomes" id="UP001172155">
    <property type="component" value="Unassembled WGS sequence"/>
</dbReference>
<evidence type="ECO:0000313" key="3">
    <source>
        <dbReference type="Proteomes" id="UP001172155"/>
    </source>
</evidence>
<feature type="transmembrane region" description="Helical" evidence="1">
    <location>
        <begin position="50"/>
        <end position="73"/>
    </location>
</feature>
<sequence length="122" mass="13376">MPSTSTTTSRPPRSTWASSTTTTIMVAILMLGIGGAWNRAERKDRETGSLLSDIVLFLFPSLAFFSSALYLFFSSTCHWTTWQKGYGESADGKGRETGRNGCGVSCVRYAISKRVSGFRVPF</sequence>
<feature type="transmembrane region" description="Helical" evidence="1">
    <location>
        <begin position="20"/>
        <end position="38"/>
    </location>
</feature>
<organism evidence="2 3">
    <name type="scientific">Schizothecium vesticola</name>
    <dbReference type="NCBI Taxonomy" id="314040"/>
    <lineage>
        <taxon>Eukaryota</taxon>
        <taxon>Fungi</taxon>
        <taxon>Dikarya</taxon>
        <taxon>Ascomycota</taxon>
        <taxon>Pezizomycotina</taxon>
        <taxon>Sordariomycetes</taxon>
        <taxon>Sordariomycetidae</taxon>
        <taxon>Sordariales</taxon>
        <taxon>Schizotheciaceae</taxon>
        <taxon>Schizothecium</taxon>
    </lineage>
</organism>
<comment type="caution">
    <text evidence="2">The sequence shown here is derived from an EMBL/GenBank/DDBJ whole genome shotgun (WGS) entry which is preliminary data.</text>
</comment>
<keyword evidence="1" id="KW-0472">Membrane</keyword>
<gene>
    <name evidence="2" type="ORF">B0T18DRAFT_414996</name>
</gene>
<dbReference type="EMBL" id="JAUKUD010000005">
    <property type="protein sequence ID" value="KAK0743323.1"/>
    <property type="molecule type" value="Genomic_DNA"/>
</dbReference>
<reference evidence="2" key="1">
    <citation type="submission" date="2023-06" db="EMBL/GenBank/DDBJ databases">
        <title>Genome-scale phylogeny and comparative genomics of the fungal order Sordariales.</title>
        <authorList>
            <consortium name="Lawrence Berkeley National Laboratory"/>
            <person name="Hensen N."/>
            <person name="Bonometti L."/>
            <person name="Westerberg I."/>
            <person name="Brannstrom I.O."/>
            <person name="Guillou S."/>
            <person name="Cros-Aarteil S."/>
            <person name="Calhoun S."/>
            <person name="Haridas S."/>
            <person name="Kuo A."/>
            <person name="Mondo S."/>
            <person name="Pangilinan J."/>
            <person name="Riley R."/>
            <person name="LaButti K."/>
            <person name="Andreopoulos B."/>
            <person name="Lipzen A."/>
            <person name="Chen C."/>
            <person name="Yanf M."/>
            <person name="Daum C."/>
            <person name="Ng V."/>
            <person name="Clum A."/>
            <person name="Steindorff A."/>
            <person name="Ohm R."/>
            <person name="Martin F."/>
            <person name="Silar P."/>
            <person name="Natvig D."/>
            <person name="Lalanne C."/>
            <person name="Gautier V."/>
            <person name="Ament-velasquez S.L."/>
            <person name="Kruys A."/>
            <person name="Hutchinson M.I."/>
            <person name="Powell A.J."/>
            <person name="Barry K."/>
            <person name="Miller A.N."/>
            <person name="Grigoriev I.V."/>
            <person name="Debuchy R."/>
            <person name="Gladieux P."/>
            <person name="Thoren M.H."/>
            <person name="Johannesson H."/>
        </authorList>
    </citation>
    <scope>NUCLEOTIDE SEQUENCE</scope>
    <source>
        <strain evidence="2">SMH3187-1</strain>
    </source>
</reference>
<keyword evidence="1" id="KW-1133">Transmembrane helix</keyword>
<accession>A0AA40K291</accession>
<protein>
    <submittedName>
        <fullName evidence="2">Uncharacterized protein</fullName>
    </submittedName>
</protein>
<evidence type="ECO:0000256" key="1">
    <source>
        <dbReference type="SAM" id="Phobius"/>
    </source>
</evidence>
<proteinExistence type="predicted"/>
<keyword evidence="3" id="KW-1185">Reference proteome</keyword>
<keyword evidence="1" id="KW-0812">Transmembrane</keyword>
<name>A0AA40K291_9PEZI</name>
<evidence type="ECO:0000313" key="2">
    <source>
        <dbReference type="EMBL" id="KAK0743323.1"/>
    </source>
</evidence>
<dbReference type="AlphaFoldDB" id="A0AA40K291"/>